<evidence type="ECO:0000313" key="9">
    <source>
        <dbReference type="EMBL" id="MFC5865111.1"/>
    </source>
</evidence>
<dbReference type="InterPro" id="IPR006638">
    <property type="entry name" value="Elp3/MiaA/NifB-like_rSAM"/>
</dbReference>
<dbReference type="Gene3D" id="3.80.30.20">
    <property type="entry name" value="tm_1862 like domain"/>
    <property type="match status" value="1"/>
</dbReference>
<dbReference type="SFLD" id="SFLDG01123">
    <property type="entry name" value="methyltransferase_(Class_B)"/>
    <property type="match status" value="1"/>
</dbReference>
<comment type="caution">
    <text evidence="9">The sequence shown here is derived from an EMBL/GenBank/DDBJ whole genome shotgun (WGS) entry which is preliminary data.</text>
</comment>
<evidence type="ECO:0000256" key="1">
    <source>
        <dbReference type="ARBA" id="ARBA00001966"/>
    </source>
</evidence>
<dbReference type="SMART" id="SM00729">
    <property type="entry name" value="Elp3"/>
    <property type="match status" value="1"/>
</dbReference>
<dbReference type="Pfam" id="PF02310">
    <property type="entry name" value="B12-binding"/>
    <property type="match status" value="1"/>
</dbReference>
<evidence type="ECO:0000256" key="6">
    <source>
        <dbReference type="ARBA" id="ARBA00023004"/>
    </source>
</evidence>
<dbReference type="CDD" id="cd02068">
    <property type="entry name" value="radical_SAM_B12_BD"/>
    <property type="match status" value="1"/>
</dbReference>
<dbReference type="SFLD" id="SFLDS00029">
    <property type="entry name" value="Radical_SAM"/>
    <property type="match status" value="1"/>
</dbReference>
<keyword evidence="7" id="KW-0411">Iron-sulfur</keyword>
<dbReference type="Gene3D" id="3.40.50.280">
    <property type="entry name" value="Cobalamin-binding domain"/>
    <property type="match status" value="1"/>
</dbReference>
<dbReference type="PANTHER" id="PTHR43409:SF7">
    <property type="entry name" value="BLL1977 PROTEIN"/>
    <property type="match status" value="1"/>
</dbReference>
<dbReference type="PANTHER" id="PTHR43409">
    <property type="entry name" value="ANAEROBIC MAGNESIUM-PROTOPORPHYRIN IX MONOMETHYL ESTER CYCLASE-RELATED"/>
    <property type="match status" value="1"/>
</dbReference>
<comment type="cofactor">
    <cofactor evidence="1">
        <name>[4Fe-4S] cluster</name>
        <dbReference type="ChEBI" id="CHEBI:49883"/>
    </cofactor>
</comment>
<dbReference type="InterPro" id="IPR006158">
    <property type="entry name" value="Cobalamin-bd"/>
</dbReference>
<evidence type="ECO:0000256" key="2">
    <source>
        <dbReference type="ARBA" id="ARBA00022603"/>
    </source>
</evidence>
<accession>A0ABW1EMJ5</accession>
<dbReference type="EMBL" id="JBHSPH010000010">
    <property type="protein sequence ID" value="MFC5865111.1"/>
    <property type="molecule type" value="Genomic_DNA"/>
</dbReference>
<keyword evidence="3" id="KW-0808">Transferase</keyword>
<gene>
    <name evidence="9" type="ORF">ACFPT7_22585</name>
</gene>
<dbReference type="InterPro" id="IPR051198">
    <property type="entry name" value="BchE-like"/>
</dbReference>
<dbReference type="RefSeq" id="WP_263331926.1">
    <property type="nucleotide sequence ID" value="NZ_JAGSYH010000001.1"/>
</dbReference>
<protein>
    <submittedName>
        <fullName evidence="9">B12-binding domain-containing radical SAM protein</fullName>
    </submittedName>
</protein>
<dbReference type="InterPro" id="IPR058240">
    <property type="entry name" value="rSAM_sf"/>
</dbReference>
<sequence length="514" mass="58671">MSESFMDRLISIDSLSALNSDGPRHCAQLLPPRNHPLKIKFILPALTEATSPYWRPIKYSLFPPLGLATLAAYLRPDDEAMIVDEHVEPLTLNDAPHLVVIQVYITNAYRAYRIADHYRAIGAFVCLGGLHVTSLPHEAAPHADAIFTGPGEQTFPAFLADFRTGSPRHIYSSNSGRTLERVPPIRRDLIHRSYYLVPNSIVVTRGCPQHCDFCYKDAFFQGGRGFYTQRVDDALAEIDRLPGRHLYFLDDHLLGDRRFAESLFAGMHGMRRIFQGAATVDSILRGDLIERAAEAGMRSIFVGFETLAPENLRRSNKRQNLNRDYKAVTDRLHSLGIMINGSFVFGMDSDDPTVFRRTVDWAVEHGLTTATFHIQTPYPGTRLHAQMQREGRIMTNNWDLYDTRHVVYRPAILDAETLKEGYDWAYREFYRWSAIARASLHHGTLKHHFKHFFYASGWKKFERLWDLMIRARRLNRMTPMLEAVLSRITRSDRAASLTDITSAPSPDATPERIA</sequence>
<dbReference type="SFLD" id="SFLDG01082">
    <property type="entry name" value="B12-binding_domain_containing"/>
    <property type="match status" value="1"/>
</dbReference>
<dbReference type="InterPro" id="IPR034466">
    <property type="entry name" value="Methyltransferase_Class_B"/>
</dbReference>
<evidence type="ECO:0000256" key="5">
    <source>
        <dbReference type="ARBA" id="ARBA00022723"/>
    </source>
</evidence>
<feature type="domain" description="Radical SAM core" evidence="8">
    <location>
        <begin position="193"/>
        <end position="411"/>
    </location>
</feature>
<dbReference type="CDD" id="cd01335">
    <property type="entry name" value="Radical_SAM"/>
    <property type="match status" value="1"/>
</dbReference>
<dbReference type="PROSITE" id="PS51918">
    <property type="entry name" value="RADICAL_SAM"/>
    <property type="match status" value="1"/>
</dbReference>
<name>A0ABW1EMJ5_9BACT</name>
<dbReference type="InterPro" id="IPR007197">
    <property type="entry name" value="rSAM"/>
</dbReference>
<evidence type="ECO:0000256" key="4">
    <source>
        <dbReference type="ARBA" id="ARBA00022691"/>
    </source>
</evidence>
<evidence type="ECO:0000256" key="3">
    <source>
        <dbReference type="ARBA" id="ARBA00022679"/>
    </source>
</evidence>
<dbReference type="SUPFAM" id="SSF102114">
    <property type="entry name" value="Radical SAM enzymes"/>
    <property type="match status" value="1"/>
</dbReference>
<evidence type="ECO:0000313" key="10">
    <source>
        <dbReference type="Proteomes" id="UP001596091"/>
    </source>
</evidence>
<dbReference type="Pfam" id="PF04055">
    <property type="entry name" value="Radical_SAM"/>
    <property type="match status" value="1"/>
</dbReference>
<organism evidence="9 10">
    <name type="scientific">Acidicapsa dinghuensis</name>
    <dbReference type="NCBI Taxonomy" id="2218256"/>
    <lineage>
        <taxon>Bacteria</taxon>
        <taxon>Pseudomonadati</taxon>
        <taxon>Acidobacteriota</taxon>
        <taxon>Terriglobia</taxon>
        <taxon>Terriglobales</taxon>
        <taxon>Acidobacteriaceae</taxon>
        <taxon>Acidicapsa</taxon>
    </lineage>
</organism>
<dbReference type="Proteomes" id="UP001596091">
    <property type="component" value="Unassembled WGS sequence"/>
</dbReference>
<keyword evidence="5" id="KW-0479">Metal-binding</keyword>
<keyword evidence="10" id="KW-1185">Reference proteome</keyword>
<proteinExistence type="predicted"/>
<reference evidence="10" key="1">
    <citation type="journal article" date="2019" name="Int. J. Syst. Evol. Microbiol.">
        <title>The Global Catalogue of Microorganisms (GCM) 10K type strain sequencing project: providing services to taxonomists for standard genome sequencing and annotation.</title>
        <authorList>
            <consortium name="The Broad Institute Genomics Platform"/>
            <consortium name="The Broad Institute Genome Sequencing Center for Infectious Disease"/>
            <person name="Wu L."/>
            <person name="Ma J."/>
        </authorList>
    </citation>
    <scope>NUCLEOTIDE SEQUENCE [LARGE SCALE GENOMIC DNA]</scope>
    <source>
        <strain evidence="10">JCM 4087</strain>
    </source>
</reference>
<evidence type="ECO:0000259" key="8">
    <source>
        <dbReference type="PROSITE" id="PS51918"/>
    </source>
</evidence>
<dbReference type="InterPro" id="IPR023404">
    <property type="entry name" value="rSAM_horseshoe"/>
</dbReference>
<keyword evidence="4" id="KW-0949">S-adenosyl-L-methionine</keyword>
<keyword evidence="6" id="KW-0408">Iron</keyword>
<evidence type="ECO:0000256" key="7">
    <source>
        <dbReference type="ARBA" id="ARBA00023014"/>
    </source>
</evidence>
<keyword evidence="2" id="KW-0489">Methyltransferase</keyword>